<organism evidence="2 3">
    <name type="scientific">Hermanssonia centrifuga</name>
    <dbReference type="NCBI Taxonomy" id="98765"/>
    <lineage>
        <taxon>Eukaryota</taxon>
        <taxon>Fungi</taxon>
        <taxon>Dikarya</taxon>
        <taxon>Basidiomycota</taxon>
        <taxon>Agaricomycotina</taxon>
        <taxon>Agaricomycetes</taxon>
        <taxon>Polyporales</taxon>
        <taxon>Meruliaceae</taxon>
        <taxon>Hermanssonia</taxon>
    </lineage>
</organism>
<dbReference type="GO" id="GO:0003735">
    <property type="term" value="F:structural constituent of ribosome"/>
    <property type="evidence" value="ECO:0007669"/>
    <property type="project" value="InterPro"/>
</dbReference>
<dbReference type="InterPro" id="IPR037507">
    <property type="entry name" value="Ribosomal_mL59"/>
</dbReference>
<name>A0A2R6S3X5_9APHY</name>
<dbReference type="STRING" id="98765.A0A2R6S3X5"/>
<feature type="domain" description="Large ribosomal subunit protein mL59" evidence="1">
    <location>
        <begin position="4"/>
        <end position="178"/>
    </location>
</feature>
<dbReference type="EMBL" id="MLYV02000089">
    <property type="protein sequence ID" value="PSS36987.1"/>
    <property type="molecule type" value="Genomic_DNA"/>
</dbReference>
<keyword evidence="3" id="KW-1185">Reference proteome</keyword>
<dbReference type="PANTHER" id="PTHR28041">
    <property type="entry name" value="54S RIBOSOMAL PROTEIN L25, MITOCHONDRIAL"/>
    <property type="match status" value="1"/>
</dbReference>
<evidence type="ECO:0000313" key="2">
    <source>
        <dbReference type="EMBL" id="PSS36987.1"/>
    </source>
</evidence>
<dbReference type="PANTHER" id="PTHR28041:SF1">
    <property type="entry name" value="LARGE RIBOSOMAL SUBUNIT PROTEIN ML59"/>
    <property type="match status" value="1"/>
</dbReference>
<gene>
    <name evidence="2" type="ORF">PHLCEN_2v1203</name>
</gene>
<dbReference type="AlphaFoldDB" id="A0A2R6S3X5"/>
<dbReference type="Pfam" id="PF18126">
    <property type="entry name" value="Mitoc_mL59"/>
    <property type="match status" value="1"/>
</dbReference>
<proteinExistence type="predicted"/>
<dbReference type="GO" id="GO:0005762">
    <property type="term" value="C:mitochondrial large ribosomal subunit"/>
    <property type="evidence" value="ECO:0007669"/>
    <property type="project" value="InterPro"/>
</dbReference>
<reference evidence="2 3" key="1">
    <citation type="submission" date="2018-02" db="EMBL/GenBank/DDBJ databases">
        <title>Genome sequence of the basidiomycete white-rot fungus Phlebia centrifuga.</title>
        <authorList>
            <person name="Granchi Z."/>
            <person name="Peng M."/>
            <person name="de Vries R.P."/>
            <person name="Hilden K."/>
            <person name="Makela M.R."/>
            <person name="Grigoriev I."/>
            <person name="Riley R."/>
        </authorList>
    </citation>
    <scope>NUCLEOTIDE SEQUENCE [LARGE SCALE GENOMIC DNA]</scope>
    <source>
        <strain evidence="2 3">FBCC195</strain>
    </source>
</reference>
<comment type="caution">
    <text evidence="2">The sequence shown here is derived from an EMBL/GenBank/DDBJ whole genome shotgun (WGS) entry which is preliminary data.</text>
</comment>
<evidence type="ECO:0000259" key="1">
    <source>
        <dbReference type="Pfam" id="PF18126"/>
    </source>
</evidence>
<accession>A0A2R6S3X5</accession>
<dbReference type="InterPro" id="IPR040922">
    <property type="entry name" value="Ribosomal_mL59_dom"/>
</dbReference>
<dbReference type="OrthoDB" id="18529at2759"/>
<sequence length="233" mass="26608">MASQAIKQFRTREITGFLKANPKTSGKAVKVHNPFLPRLNTETGRWAPAKYSRRRQADLIKKARESNMLHLIPPGPKLGVKELESAIQGHAPAAAAFVTDAVQTAAESLRRKDRWTASIEWEGEVKEKKVPGADIGNRLYAGKKRMFKGHKWQRTMKKTKHRRWLLLRSMKGRISRFKSYRLIRVDVPPETSKSSCSSKDHDEGCQTPLLEMQIPIVFLFFTTANYTPNIHFV</sequence>
<dbReference type="Proteomes" id="UP000186601">
    <property type="component" value="Unassembled WGS sequence"/>
</dbReference>
<protein>
    <recommendedName>
        <fullName evidence="1">Large ribosomal subunit protein mL59 domain-containing protein</fullName>
    </recommendedName>
</protein>
<evidence type="ECO:0000313" key="3">
    <source>
        <dbReference type="Proteomes" id="UP000186601"/>
    </source>
</evidence>